<name>A0A0C3AKN3_PILCF</name>
<reference evidence="2" key="2">
    <citation type="submission" date="2015-01" db="EMBL/GenBank/DDBJ databases">
        <title>Evolutionary Origins and Diversification of the Mycorrhizal Mutualists.</title>
        <authorList>
            <consortium name="DOE Joint Genome Institute"/>
            <consortium name="Mycorrhizal Genomics Consortium"/>
            <person name="Kohler A."/>
            <person name="Kuo A."/>
            <person name="Nagy L.G."/>
            <person name="Floudas D."/>
            <person name="Copeland A."/>
            <person name="Barry K.W."/>
            <person name="Cichocki N."/>
            <person name="Veneault-Fourrey C."/>
            <person name="LaButti K."/>
            <person name="Lindquist E.A."/>
            <person name="Lipzen A."/>
            <person name="Lundell T."/>
            <person name="Morin E."/>
            <person name="Murat C."/>
            <person name="Riley R."/>
            <person name="Ohm R."/>
            <person name="Sun H."/>
            <person name="Tunlid A."/>
            <person name="Henrissat B."/>
            <person name="Grigoriev I.V."/>
            <person name="Hibbett D.S."/>
            <person name="Martin F."/>
        </authorList>
    </citation>
    <scope>NUCLEOTIDE SEQUENCE [LARGE SCALE GENOMIC DNA]</scope>
    <source>
        <strain evidence="2">F 1598</strain>
    </source>
</reference>
<protein>
    <submittedName>
        <fullName evidence="1">Uncharacterized protein</fullName>
    </submittedName>
</protein>
<accession>A0A0C3AKN3</accession>
<dbReference type="OrthoDB" id="3062192at2759"/>
<dbReference type="AlphaFoldDB" id="A0A0C3AKN3"/>
<proteinExistence type="predicted"/>
<gene>
    <name evidence="1" type="ORF">PILCRDRAFT_702827</name>
</gene>
<dbReference type="InParanoid" id="A0A0C3AKN3"/>
<dbReference type="Proteomes" id="UP000054166">
    <property type="component" value="Unassembled WGS sequence"/>
</dbReference>
<organism evidence="1 2">
    <name type="scientific">Piloderma croceum (strain F 1598)</name>
    <dbReference type="NCBI Taxonomy" id="765440"/>
    <lineage>
        <taxon>Eukaryota</taxon>
        <taxon>Fungi</taxon>
        <taxon>Dikarya</taxon>
        <taxon>Basidiomycota</taxon>
        <taxon>Agaricomycotina</taxon>
        <taxon>Agaricomycetes</taxon>
        <taxon>Agaricomycetidae</taxon>
        <taxon>Atheliales</taxon>
        <taxon>Atheliaceae</taxon>
        <taxon>Piloderma</taxon>
    </lineage>
</organism>
<evidence type="ECO:0000313" key="2">
    <source>
        <dbReference type="Proteomes" id="UP000054166"/>
    </source>
</evidence>
<dbReference type="HOGENOM" id="CLU_1611426_0_0_1"/>
<evidence type="ECO:0000313" key="1">
    <source>
        <dbReference type="EMBL" id="KIM74478.1"/>
    </source>
</evidence>
<sequence length="165" mass="18755">MRGHKLFNASFVSKESTSSIVSSDTDASSDTTTGLNTFSGRVVIGLGDAVLQGVDHFIILRRLEVIKSAFPHDDKVAPENIGALYDDVLELSRINLYSERIREQALRILLIQINNRKTRYLIQHLVRWPSVEIVVFLSEIMACMPSEWCDILFRDCKHFTQNCLI</sequence>
<reference evidence="1 2" key="1">
    <citation type="submission" date="2014-04" db="EMBL/GenBank/DDBJ databases">
        <authorList>
            <consortium name="DOE Joint Genome Institute"/>
            <person name="Kuo A."/>
            <person name="Tarkka M."/>
            <person name="Buscot F."/>
            <person name="Kohler A."/>
            <person name="Nagy L.G."/>
            <person name="Floudas D."/>
            <person name="Copeland A."/>
            <person name="Barry K.W."/>
            <person name="Cichocki N."/>
            <person name="Veneault-Fourrey C."/>
            <person name="LaButti K."/>
            <person name="Lindquist E.A."/>
            <person name="Lipzen A."/>
            <person name="Lundell T."/>
            <person name="Morin E."/>
            <person name="Murat C."/>
            <person name="Sun H."/>
            <person name="Tunlid A."/>
            <person name="Henrissat B."/>
            <person name="Grigoriev I.V."/>
            <person name="Hibbett D.S."/>
            <person name="Martin F."/>
            <person name="Nordberg H.P."/>
            <person name="Cantor M.N."/>
            <person name="Hua S.X."/>
        </authorList>
    </citation>
    <scope>NUCLEOTIDE SEQUENCE [LARGE SCALE GENOMIC DNA]</scope>
    <source>
        <strain evidence="1 2">F 1598</strain>
    </source>
</reference>
<dbReference type="EMBL" id="KN833060">
    <property type="protein sequence ID" value="KIM74478.1"/>
    <property type="molecule type" value="Genomic_DNA"/>
</dbReference>
<keyword evidence="2" id="KW-1185">Reference proteome</keyword>